<proteinExistence type="predicted"/>
<keyword evidence="2" id="KW-1185">Reference proteome</keyword>
<gene>
    <name evidence="1" type="ORF">DY000_02008825</name>
</gene>
<comment type="caution">
    <text evidence="1">The sequence shown here is derived from an EMBL/GenBank/DDBJ whole genome shotgun (WGS) entry which is preliminary data.</text>
</comment>
<dbReference type="Proteomes" id="UP000266723">
    <property type="component" value="Unassembled WGS sequence"/>
</dbReference>
<dbReference type="EMBL" id="QGKV02000832">
    <property type="protein sequence ID" value="KAF3545196.1"/>
    <property type="molecule type" value="Genomic_DNA"/>
</dbReference>
<evidence type="ECO:0000313" key="2">
    <source>
        <dbReference type="Proteomes" id="UP000266723"/>
    </source>
</evidence>
<name>A0ABQ7BZA4_BRACR</name>
<reference evidence="1 2" key="1">
    <citation type="journal article" date="2020" name="BMC Genomics">
        <title>Intraspecific diversification of the crop wild relative Brassica cretica Lam. using demographic model selection.</title>
        <authorList>
            <person name="Kioukis A."/>
            <person name="Michalopoulou V.A."/>
            <person name="Briers L."/>
            <person name="Pirintsos S."/>
            <person name="Studholme D.J."/>
            <person name="Pavlidis P."/>
            <person name="Sarris P.F."/>
        </authorList>
    </citation>
    <scope>NUCLEOTIDE SEQUENCE [LARGE SCALE GENOMIC DNA]</scope>
    <source>
        <strain evidence="2">cv. PFS-1207/04</strain>
    </source>
</reference>
<evidence type="ECO:0000313" key="1">
    <source>
        <dbReference type="EMBL" id="KAF3545196.1"/>
    </source>
</evidence>
<organism evidence="1 2">
    <name type="scientific">Brassica cretica</name>
    <name type="common">Mustard</name>
    <dbReference type="NCBI Taxonomy" id="69181"/>
    <lineage>
        <taxon>Eukaryota</taxon>
        <taxon>Viridiplantae</taxon>
        <taxon>Streptophyta</taxon>
        <taxon>Embryophyta</taxon>
        <taxon>Tracheophyta</taxon>
        <taxon>Spermatophyta</taxon>
        <taxon>Magnoliopsida</taxon>
        <taxon>eudicotyledons</taxon>
        <taxon>Gunneridae</taxon>
        <taxon>Pentapetalae</taxon>
        <taxon>rosids</taxon>
        <taxon>malvids</taxon>
        <taxon>Brassicales</taxon>
        <taxon>Brassicaceae</taxon>
        <taxon>Brassiceae</taxon>
        <taxon>Brassica</taxon>
    </lineage>
</organism>
<protein>
    <submittedName>
        <fullName evidence="1">Uncharacterized protein</fullName>
    </submittedName>
</protein>
<accession>A0ABQ7BZA4</accession>
<sequence length="96" mass="10866">MAGLLIPATHFHSGDVGWYRGCSFEWFTVQIRRGRSFGLVLGGDSGGFKEKFSSVDEDDGNLHVFPGEIPAKRFVFLRWGRRRWEMTTCVGLVVEV</sequence>